<feature type="region of interest" description="Disordered" evidence="1">
    <location>
        <begin position="113"/>
        <end position="133"/>
    </location>
</feature>
<accession>A0A127Q5L8</accession>
<dbReference type="Proteomes" id="UP000074561">
    <property type="component" value="Chromosome"/>
</dbReference>
<reference evidence="3 4" key="1">
    <citation type="submission" date="2015-11" db="EMBL/GenBank/DDBJ databases">
        <title>Exploring the genomic traits of fungus-feeding bacterial genus Collimonas.</title>
        <authorList>
            <person name="Song C."/>
            <person name="Schmidt R."/>
            <person name="de Jager V."/>
            <person name="Krzyzanowska D."/>
            <person name="Jongedijk E."/>
            <person name="Cankar K."/>
            <person name="Beekwilder J."/>
            <person name="van Veen A."/>
            <person name="de Boer W."/>
            <person name="van Veen J.A."/>
            <person name="Garbeva P."/>
        </authorList>
    </citation>
    <scope>NUCLEOTIDE SEQUENCE [LARGE SCALE GENOMIC DNA]</scope>
    <source>
        <strain evidence="3 4">Ter91</strain>
    </source>
</reference>
<organism evidence="3 4">
    <name type="scientific">Collimonas pratensis</name>
    <dbReference type="NCBI Taxonomy" id="279113"/>
    <lineage>
        <taxon>Bacteria</taxon>
        <taxon>Pseudomonadati</taxon>
        <taxon>Pseudomonadota</taxon>
        <taxon>Betaproteobacteria</taxon>
        <taxon>Burkholderiales</taxon>
        <taxon>Oxalobacteraceae</taxon>
        <taxon>Collimonas</taxon>
    </lineage>
</organism>
<protein>
    <submittedName>
        <fullName evidence="3">Phosphopantetheine attachment site family protein</fullName>
    </submittedName>
</protein>
<evidence type="ECO:0000256" key="1">
    <source>
        <dbReference type="SAM" id="MobiDB-lite"/>
    </source>
</evidence>
<proteinExistence type="predicted"/>
<dbReference type="OrthoDB" id="8689492at2"/>
<dbReference type="AlphaFoldDB" id="A0A127Q5L8"/>
<dbReference type="KEGG" id="cpra:CPter91_2986"/>
<evidence type="ECO:0000259" key="2">
    <source>
        <dbReference type="PROSITE" id="PS50075"/>
    </source>
</evidence>
<dbReference type="EMBL" id="CP013234">
    <property type="protein sequence ID" value="AMP05327.1"/>
    <property type="molecule type" value="Genomic_DNA"/>
</dbReference>
<evidence type="ECO:0000313" key="3">
    <source>
        <dbReference type="EMBL" id="AMP05327.1"/>
    </source>
</evidence>
<gene>
    <name evidence="3" type="ORF">CPter91_2986</name>
</gene>
<dbReference type="PATRIC" id="fig|279113.9.peg.2949"/>
<dbReference type="RefSeq" id="WP_061941217.1">
    <property type="nucleotide sequence ID" value="NZ_CP013234.1"/>
</dbReference>
<feature type="domain" description="Carrier" evidence="2">
    <location>
        <begin position="8"/>
        <end position="84"/>
    </location>
</feature>
<name>A0A127Q5L8_9BURK</name>
<dbReference type="STRING" id="279113.CPter91_2986"/>
<dbReference type="SUPFAM" id="SSF47336">
    <property type="entry name" value="ACP-like"/>
    <property type="match status" value="1"/>
</dbReference>
<dbReference type="InterPro" id="IPR009081">
    <property type="entry name" value="PP-bd_ACP"/>
</dbReference>
<sequence length="133" mass="15103">MKQDLTLDEIKAQIASLVGEYMGINPELVLSGKNFDTLIEQFDSLAMVEIQLLVEKHYGFDLDFEDVDKNAFPANISELAEAFLMQYIRYHKKIESKQVKLEATNLSTTVARDTEQESANVQEADLQKSKLSK</sequence>
<dbReference type="PROSITE" id="PS50075">
    <property type="entry name" value="CARRIER"/>
    <property type="match status" value="1"/>
</dbReference>
<evidence type="ECO:0000313" key="4">
    <source>
        <dbReference type="Proteomes" id="UP000074561"/>
    </source>
</evidence>
<dbReference type="Gene3D" id="1.10.1200.10">
    <property type="entry name" value="ACP-like"/>
    <property type="match status" value="1"/>
</dbReference>
<dbReference type="InterPro" id="IPR036736">
    <property type="entry name" value="ACP-like_sf"/>
</dbReference>